<dbReference type="SUPFAM" id="SSF82657">
    <property type="entry name" value="BolA-like"/>
    <property type="match status" value="1"/>
</dbReference>
<feature type="region of interest" description="Disordered" evidence="1">
    <location>
        <begin position="187"/>
        <end position="220"/>
    </location>
</feature>
<dbReference type="AlphaFoldDB" id="A0AAD2JKR6"/>
<dbReference type="InterPro" id="IPR003808">
    <property type="entry name" value="Fe-S_metab-assoc_dom"/>
</dbReference>
<organism evidence="4 5">
    <name type="scientific">Cylindrotheca closterium</name>
    <dbReference type="NCBI Taxonomy" id="2856"/>
    <lineage>
        <taxon>Eukaryota</taxon>
        <taxon>Sar</taxon>
        <taxon>Stramenopiles</taxon>
        <taxon>Ochrophyta</taxon>
        <taxon>Bacillariophyta</taxon>
        <taxon>Bacillariophyceae</taxon>
        <taxon>Bacillariophycidae</taxon>
        <taxon>Bacillariales</taxon>
        <taxon>Bacillariaceae</taxon>
        <taxon>Cylindrotheca</taxon>
    </lineage>
</organism>
<dbReference type="EMBL" id="CAKOGP040001980">
    <property type="protein sequence ID" value="CAJ1959044.1"/>
    <property type="molecule type" value="Genomic_DNA"/>
</dbReference>
<feature type="chain" id="PRO_5042085156" description="Fe-S metabolism associated domain-containing protein" evidence="2">
    <location>
        <begin position="19"/>
        <end position="309"/>
    </location>
</feature>
<comment type="caution">
    <text evidence="4">The sequence shown here is derived from an EMBL/GenBank/DDBJ whole genome shotgun (WGS) entry which is preliminary data.</text>
</comment>
<dbReference type="Pfam" id="PF02657">
    <property type="entry name" value="SufE"/>
    <property type="match status" value="1"/>
</dbReference>
<dbReference type="Pfam" id="PF01722">
    <property type="entry name" value="BolA"/>
    <property type="match status" value="1"/>
</dbReference>
<dbReference type="PANTHER" id="PTHR46230">
    <property type="match status" value="1"/>
</dbReference>
<reference evidence="4" key="1">
    <citation type="submission" date="2023-08" db="EMBL/GenBank/DDBJ databases">
        <authorList>
            <person name="Audoor S."/>
            <person name="Bilcke G."/>
        </authorList>
    </citation>
    <scope>NUCLEOTIDE SEQUENCE</scope>
</reference>
<feature type="signal peptide" evidence="2">
    <location>
        <begin position="1"/>
        <end position="18"/>
    </location>
</feature>
<keyword evidence="2" id="KW-0732">Signal</keyword>
<dbReference type="Gene3D" id="3.90.1010.10">
    <property type="match status" value="1"/>
</dbReference>
<evidence type="ECO:0000259" key="3">
    <source>
        <dbReference type="Pfam" id="PF02657"/>
    </source>
</evidence>
<accession>A0AAD2JKR6</accession>
<evidence type="ECO:0000256" key="2">
    <source>
        <dbReference type="SAM" id="SignalP"/>
    </source>
</evidence>
<dbReference type="Proteomes" id="UP001295423">
    <property type="component" value="Unassembled WGS sequence"/>
</dbReference>
<keyword evidence="5" id="KW-1185">Reference proteome</keyword>
<dbReference type="InterPro" id="IPR036065">
    <property type="entry name" value="BolA-like_sf"/>
</dbReference>
<sequence length="309" mass="33801">MIFRQALSILLLATSTTAFTTPSITTEQRLTTKMFSTEKEIDLGLTPELEKVTKAFKTIGDEQTRYKQLLYMAQNTAEANNMPESSKIPENKVPGCLSTVFIDGTAEYNEEVGDYVLNFIGDSDGLLTRGLVALLVRCLSGNTAEAIQKVDPQFIKEAQIEQSLTPGRNNGFLNMVRVIKQKATELDAAAREGKSETATQTKSDNAEESSEDATADNGHGPKYNAIVAALQLLKPTTLNLIDNSDQHAGHAGNDIDGESHFNLEIVAEAFEGLNLVKRHQLVYMMLGEIMPQIHALQIQANTPEEAGKK</sequence>
<dbReference type="GO" id="GO:0016226">
    <property type="term" value="P:iron-sulfur cluster assembly"/>
    <property type="evidence" value="ECO:0007669"/>
    <property type="project" value="TreeGrafter"/>
</dbReference>
<protein>
    <recommendedName>
        <fullName evidence="3">Fe-S metabolism associated domain-containing protein</fullName>
    </recommendedName>
</protein>
<name>A0AAD2JKR6_9STRA</name>
<dbReference type="SUPFAM" id="SSF82649">
    <property type="entry name" value="SufE/NifU"/>
    <property type="match status" value="1"/>
</dbReference>
<evidence type="ECO:0000313" key="4">
    <source>
        <dbReference type="EMBL" id="CAJ1959044.1"/>
    </source>
</evidence>
<evidence type="ECO:0000256" key="1">
    <source>
        <dbReference type="SAM" id="MobiDB-lite"/>
    </source>
</evidence>
<evidence type="ECO:0000313" key="5">
    <source>
        <dbReference type="Proteomes" id="UP001295423"/>
    </source>
</evidence>
<feature type="domain" description="Fe-S metabolism associated" evidence="3">
    <location>
        <begin position="54"/>
        <end position="181"/>
    </location>
</feature>
<dbReference type="InterPro" id="IPR002634">
    <property type="entry name" value="BolA"/>
</dbReference>
<dbReference type="Gene3D" id="3.30.300.90">
    <property type="entry name" value="BolA-like"/>
    <property type="match status" value="1"/>
</dbReference>
<dbReference type="PANTHER" id="PTHR46230:SF3">
    <property type="entry name" value="SUFE-LIKE PROTEIN 1, CHLOROPLASTIC_MITOCHONDRIAL"/>
    <property type="match status" value="1"/>
</dbReference>
<proteinExistence type="predicted"/>
<gene>
    <name evidence="4" type="ORF">CYCCA115_LOCUS17482</name>
</gene>